<keyword evidence="4 5" id="KW-0862">Zinc</keyword>
<dbReference type="GO" id="GO:0016151">
    <property type="term" value="F:nickel cation binding"/>
    <property type="evidence" value="ECO:0007669"/>
    <property type="project" value="UniProtKB-UniRule"/>
</dbReference>
<keyword evidence="7" id="KW-1185">Reference proteome</keyword>
<dbReference type="HAMAP" id="MF_00213">
    <property type="entry name" value="HypA_HybF"/>
    <property type="match status" value="1"/>
</dbReference>
<feature type="binding site" evidence="5">
    <location>
        <position position="93"/>
    </location>
    <ligand>
        <name>Zn(2+)</name>
        <dbReference type="ChEBI" id="CHEBI:29105"/>
    </ligand>
</feature>
<accession>A0A5K7YMN0</accession>
<organism evidence="6 7">
    <name type="scientific">Desulfosarcina alkanivorans</name>
    <dbReference type="NCBI Taxonomy" id="571177"/>
    <lineage>
        <taxon>Bacteria</taxon>
        <taxon>Pseudomonadati</taxon>
        <taxon>Thermodesulfobacteriota</taxon>
        <taxon>Desulfobacteria</taxon>
        <taxon>Desulfobacterales</taxon>
        <taxon>Desulfosarcinaceae</taxon>
        <taxon>Desulfosarcina</taxon>
    </lineage>
</organism>
<evidence type="ECO:0000256" key="5">
    <source>
        <dbReference type="HAMAP-Rule" id="MF_00213"/>
    </source>
</evidence>
<dbReference type="PROSITE" id="PS01249">
    <property type="entry name" value="HYPA"/>
    <property type="match status" value="1"/>
</dbReference>
<dbReference type="NCBIfam" id="TIGR00100">
    <property type="entry name" value="hypA"/>
    <property type="match status" value="1"/>
</dbReference>
<feature type="binding site" evidence="5">
    <location>
        <position position="2"/>
    </location>
    <ligand>
        <name>Ni(2+)</name>
        <dbReference type="ChEBI" id="CHEBI:49786"/>
    </ligand>
</feature>
<evidence type="ECO:0000256" key="4">
    <source>
        <dbReference type="ARBA" id="ARBA00022833"/>
    </source>
</evidence>
<feature type="binding site" evidence="5">
    <location>
        <position position="90"/>
    </location>
    <ligand>
        <name>Zn(2+)</name>
        <dbReference type="ChEBI" id="CHEBI:29105"/>
    </ligand>
</feature>
<dbReference type="AlphaFoldDB" id="A0A5K7YMN0"/>
<evidence type="ECO:0000313" key="6">
    <source>
        <dbReference type="EMBL" id="BBO69635.1"/>
    </source>
</evidence>
<keyword evidence="2 5" id="KW-0533">Nickel</keyword>
<dbReference type="GO" id="GO:0051604">
    <property type="term" value="P:protein maturation"/>
    <property type="evidence" value="ECO:0007669"/>
    <property type="project" value="InterPro"/>
</dbReference>
<evidence type="ECO:0000256" key="3">
    <source>
        <dbReference type="ARBA" id="ARBA00022723"/>
    </source>
</evidence>
<reference evidence="6 7" key="1">
    <citation type="submission" date="2019-11" db="EMBL/GenBank/DDBJ databases">
        <title>Comparative genomics of hydrocarbon-degrading Desulfosarcina strains.</title>
        <authorList>
            <person name="Watanabe M."/>
            <person name="Kojima H."/>
            <person name="Fukui M."/>
        </authorList>
    </citation>
    <scope>NUCLEOTIDE SEQUENCE [LARGE SCALE GENOMIC DNA]</scope>
    <source>
        <strain evidence="6 7">PL12</strain>
    </source>
</reference>
<gene>
    <name evidence="5 6" type="primary">hypA</name>
    <name evidence="6" type="ORF">DSCA_35650</name>
</gene>
<name>A0A5K7YMN0_9BACT</name>
<dbReference type="PIRSF" id="PIRSF004761">
    <property type="entry name" value="Hydrgn_mat_HypA"/>
    <property type="match status" value="1"/>
</dbReference>
<feature type="binding site" evidence="5">
    <location>
        <position position="74"/>
    </location>
    <ligand>
        <name>Zn(2+)</name>
        <dbReference type="ChEBI" id="CHEBI:29105"/>
    </ligand>
</feature>
<feature type="binding site" evidence="5">
    <location>
        <position position="77"/>
    </location>
    <ligand>
        <name>Zn(2+)</name>
        <dbReference type="ChEBI" id="CHEBI:29105"/>
    </ligand>
</feature>
<dbReference type="Pfam" id="PF01155">
    <property type="entry name" value="HypA"/>
    <property type="match status" value="1"/>
</dbReference>
<dbReference type="EMBL" id="AP021874">
    <property type="protein sequence ID" value="BBO69635.1"/>
    <property type="molecule type" value="Genomic_DNA"/>
</dbReference>
<evidence type="ECO:0000313" key="7">
    <source>
        <dbReference type="Proteomes" id="UP000427906"/>
    </source>
</evidence>
<evidence type="ECO:0000256" key="2">
    <source>
        <dbReference type="ARBA" id="ARBA00022596"/>
    </source>
</evidence>
<dbReference type="InterPro" id="IPR020538">
    <property type="entry name" value="Hydgase_Ni_incorp_HypA/HybF_CS"/>
</dbReference>
<comment type="similarity">
    <text evidence="1 5">Belongs to the HypA/HybF family.</text>
</comment>
<dbReference type="PANTHER" id="PTHR34535">
    <property type="entry name" value="HYDROGENASE MATURATION FACTOR HYPA"/>
    <property type="match status" value="1"/>
</dbReference>
<dbReference type="GO" id="GO:0008270">
    <property type="term" value="F:zinc ion binding"/>
    <property type="evidence" value="ECO:0007669"/>
    <property type="project" value="UniProtKB-UniRule"/>
</dbReference>
<dbReference type="KEGG" id="dalk:DSCA_35650"/>
<sequence>MHEMGIAMEIVDIAKASIPEDMQGSKVRKVNLQVGKLSAIVTESLRFCFDLVIKDTPLEGAELAVEEMPVVARCRDCQTQWTVTEPVFTCKNCQSGAIDILSGRELDIKSIEIEDKD</sequence>
<proteinExistence type="inferred from homology"/>
<dbReference type="Proteomes" id="UP000427906">
    <property type="component" value="Chromosome"/>
</dbReference>
<comment type="function">
    <text evidence="5">Involved in the maturation of [NiFe] hydrogenases. Required for nickel insertion into the metal center of the hydrogenase.</text>
</comment>
<keyword evidence="3 5" id="KW-0479">Metal-binding</keyword>
<dbReference type="OrthoDB" id="9800361at2"/>
<dbReference type="RefSeq" id="WP_155317654.1">
    <property type="nucleotide sequence ID" value="NZ_AP021874.1"/>
</dbReference>
<evidence type="ECO:0000256" key="1">
    <source>
        <dbReference type="ARBA" id="ARBA00010748"/>
    </source>
</evidence>
<dbReference type="PANTHER" id="PTHR34535:SF3">
    <property type="entry name" value="HYDROGENASE MATURATION FACTOR HYPA"/>
    <property type="match status" value="1"/>
</dbReference>
<protein>
    <recommendedName>
        <fullName evidence="5">Hydrogenase maturation factor HypA</fullName>
    </recommendedName>
</protein>
<dbReference type="InterPro" id="IPR000688">
    <property type="entry name" value="HypA/HybF"/>
</dbReference>
<dbReference type="Gene3D" id="3.30.2320.80">
    <property type="match status" value="1"/>
</dbReference>